<evidence type="ECO:0000256" key="7">
    <source>
        <dbReference type="ARBA" id="ARBA00049244"/>
    </source>
</evidence>
<dbReference type="EC" id="2.7.7.7" evidence="1"/>
<evidence type="ECO:0000256" key="4">
    <source>
        <dbReference type="ARBA" id="ARBA00022695"/>
    </source>
</evidence>
<dbReference type="Proteomes" id="UP001519342">
    <property type="component" value="Unassembled WGS sequence"/>
</dbReference>
<dbReference type="EMBL" id="JAGGKS010000002">
    <property type="protein sequence ID" value="MBP1924899.1"/>
    <property type="molecule type" value="Genomic_DNA"/>
</dbReference>
<dbReference type="PANTHER" id="PTHR11669">
    <property type="entry name" value="REPLICATION FACTOR C / DNA POLYMERASE III GAMMA-TAU SUBUNIT"/>
    <property type="match status" value="1"/>
</dbReference>
<dbReference type="GO" id="GO:0003887">
    <property type="term" value="F:DNA-directed DNA polymerase activity"/>
    <property type="evidence" value="ECO:0007669"/>
    <property type="project" value="UniProtKB-EC"/>
</dbReference>
<dbReference type="PANTHER" id="PTHR11669:SF8">
    <property type="entry name" value="DNA POLYMERASE III SUBUNIT DELTA"/>
    <property type="match status" value="1"/>
</dbReference>
<proteinExistence type="predicted"/>
<dbReference type="InterPro" id="IPR015199">
    <property type="entry name" value="DNA_pol_III_delta_C"/>
</dbReference>
<comment type="caution">
    <text evidence="9">The sequence shown here is derived from an EMBL/GenBank/DDBJ whole genome shotgun (WGS) entry which is preliminary data.</text>
</comment>
<evidence type="ECO:0000256" key="5">
    <source>
        <dbReference type="ARBA" id="ARBA00022705"/>
    </source>
</evidence>
<dbReference type="SUPFAM" id="SSF52540">
    <property type="entry name" value="P-loop containing nucleoside triphosphate hydrolases"/>
    <property type="match status" value="1"/>
</dbReference>
<evidence type="ECO:0000256" key="2">
    <source>
        <dbReference type="ARBA" id="ARBA00014363"/>
    </source>
</evidence>
<dbReference type="Pfam" id="PF13177">
    <property type="entry name" value="DNA_pol3_delta2"/>
    <property type="match status" value="1"/>
</dbReference>
<evidence type="ECO:0000256" key="6">
    <source>
        <dbReference type="ARBA" id="ARBA00022932"/>
    </source>
</evidence>
<organism evidence="9 10">
    <name type="scientific">Sedimentibacter acidaminivorans</name>
    <dbReference type="NCBI Taxonomy" id="913099"/>
    <lineage>
        <taxon>Bacteria</taxon>
        <taxon>Bacillati</taxon>
        <taxon>Bacillota</taxon>
        <taxon>Tissierellia</taxon>
        <taxon>Sedimentibacter</taxon>
    </lineage>
</organism>
<dbReference type="Gene3D" id="3.40.50.300">
    <property type="entry name" value="P-loop containing nucleotide triphosphate hydrolases"/>
    <property type="match status" value="1"/>
</dbReference>
<accession>A0ABS4GB36</accession>
<feature type="domain" description="DNA polymerase III delta subunit C-terminal" evidence="8">
    <location>
        <begin position="213"/>
        <end position="326"/>
    </location>
</feature>
<protein>
    <recommendedName>
        <fullName evidence="2">DNA polymerase III subunit delta'</fullName>
        <ecNumber evidence="1">2.7.7.7</ecNumber>
    </recommendedName>
</protein>
<sequence>MYYSDIAGQNDTKKSLINTINNDNVSHCYIFEGPKGMGKYELSLVFAQSLFCNNFKINEEPCNICGDCIKFNSMNHPDLHVINLDEKTIKREDIDKLIESINKKPYEASKKVYIIKDSHEMTPQAANTFLKTLEEPPKDSIIILLTNNINLLIPTIISRCQVIKFKDINKNEIKNFLIEKYNVDIVMAAVIAYYSKGILNKAINIITKKDDIIEKRKVVIELFDNIIKTDSGIIFDFEKYFEEQKDNIDEIIEILMLWIRDVTFVKNKMEGLLINKDYLELAKEHAKYMRNDSSDDLIENLQRISDNIKNNVNYKLTIDRMLLKIQEVFKYDKGSWRKI</sequence>
<keyword evidence="10" id="KW-1185">Reference proteome</keyword>
<dbReference type="RefSeq" id="WP_209510659.1">
    <property type="nucleotide sequence ID" value="NZ_JAGGKS010000002.1"/>
</dbReference>
<comment type="catalytic activity">
    <reaction evidence="7">
        <text>DNA(n) + a 2'-deoxyribonucleoside 5'-triphosphate = DNA(n+1) + diphosphate</text>
        <dbReference type="Rhea" id="RHEA:22508"/>
        <dbReference type="Rhea" id="RHEA-COMP:17339"/>
        <dbReference type="Rhea" id="RHEA-COMP:17340"/>
        <dbReference type="ChEBI" id="CHEBI:33019"/>
        <dbReference type="ChEBI" id="CHEBI:61560"/>
        <dbReference type="ChEBI" id="CHEBI:173112"/>
        <dbReference type="EC" id="2.7.7.7"/>
    </reaction>
</comment>
<dbReference type="InterPro" id="IPR050238">
    <property type="entry name" value="DNA_Rep/Repair_Clamp_Loader"/>
</dbReference>
<evidence type="ECO:0000256" key="3">
    <source>
        <dbReference type="ARBA" id="ARBA00022679"/>
    </source>
</evidence>
<evidence type="ECO:0000256" key="1">
    <source>
        <dbReference type="ARBA" id="ARBA00012417"/>
    </source>
</evidence>
<keyword evidence="6" id="KW-0239">DNA-directed DNA polymerase</keyword>
<evidence type="ECO:0000313" key="10">
    <source>
        <dbReference type="Proteomes" id="UP001519342"/>
    </source>
</evidence>
<keyword evidence="5" id="KW-0235">DNA replication</keyword>
<keyword evidence="4 9" id="KW-0548">Nucleotidyltransferase</keyword>
<dbReference type="InterPro" id="IPR027417">
    <property type="entry name" value="P-loop_NTPase"/>
</dbReference>
<gene>
    <name evidence="9" type="ORF">J2Z76_000756</name>
</gene>
<dbReference type="Gene3D" id="1.20.272.10">
    <property type="match status" value="1"/>
</dbReference>
<keyword evidence="3 9" id="KW-0808">Transferase</keyword>
<reference evidence="9 10" key="1">
    <citation type="submission" date="2021-03" db="EMBL/GenBank/DDBJ databases">
        <title>Genomic Encyclopedia of Type Strains, Phase IV (KMG-IV): sequencing the most valuable type-strain genomes for metagenomic binning, comparative biology and taxonomic classification.</title>
        <authorList>
            <person name="Goeker M."/>
        </authorList>
    </citation>
    <scope>NUCLEOTIDE SEQUENCE [LARGE SCALE GENOMIC DNA]</scope>
    <source>
        <strain evidence="9 10">DSM 24004</strain>
    </source>
</reference>
<name>A0ABS4GB36_9FIRM</name>
<evidence type="ECO:0000313" key="9">
    <source>
        <dbReference type="EMBL" id="MBP1924899.1"/>
    </source>
</evidence>
<dbReference type="Pfam" id="PF09115">
    <property type="entry name" value="DNApol3-delta_C"/>
    <property type="match status" value="1"/>
</dbReference>
<evidence type="ECO:0000259" key="8">
    <source>
        <dbReference type="Pfam" id="PF09115"/>
    </source>
</evidence>